<keyword evidence="6" id="KW-1185">Reference proteome</keyword>
<reference evidence="5 6" key="1">
    <citation type="submission" date="2012-11" db="EMBL/GenBank/DDBJ databases">
        <title>Whole genome sequence of Acidisphaera rubrifaciens HS-AP3.</title>
        <authorList>
            <person name="Azuma Y."/>
            <person name="Higashiura N."/>
            <person name="Hirakawa H."/>
            <person name="Matsushita K."/>
        </authorList>
    </citation>
    <scope>NUCLEOTIDE SEQUENCE [LARGE SCALE GENOMIC DNA]</scope>
    <source>
        <strain evidence="5 6">HS-AP3</strain>
    </source>
</reference>
<dbReference type="SUPFAM" id="SSF52283">
    <property type="entry name" value="Formate/glycerate dehydrogenase catalytic domain-like"/>
    <property type="match status" value="1"/>
</dbReference>
<dbReference type="InterPro" id="IPR029753">
    <property type="entry name" value="D-isomer_DH_CS"/>
</dbReference>
<dbReference type="InterPro" id="IPR043322">
    <property type="entry name" value="CtBP"/>
</dbReference>
<sequence>MQPTVLYPEGMYQDDTVEQAVFAGGARVVMRRTTRLAELDDADCAATDGLMIFRHHVSAADLARFPRLRAIVRMGVGYDRIDRPAAAARGVLVCNVPDYGTTEVADHAVALALALRRGLLLHHAAQRRDPPAPWSVIEDPAIRRASTQTFAILGLGRIGTAVALRARAFGHRVVFFDPYRPNGAELALGIDRAPSLEALLEQANTLSIHTPLTRETRGMIDGAALARLPRGAVVVNTARGPILDVDALHDALRDGHVAGAGLDVLPIEPPDSGPVPRLLAAYRAHAPWLEGRLIITPHSAFHTPEAWADIRRKSAETMRAALLTNRPQNVIAPEDD</sequence>
<dbReference type="GO" id="GO:0003714">
    <property type="term" value="F:transcription corepressor activity"/>
    <property type="evidence" value="ECO:0007669"/>
    <property type="project" value="InterPro"/>
</dbReference>
<dbReference type="PANTHER" id="PTHR46029">
    <property type="entry name" value="C-TERMINAL-BINDING PROTEIN"/>
    <property type="match status" value="1"/>
</dbReference>
<comment type="similarity">
    <text evidence="2">Belongs to the D-isomer specific 2-hydroxyacid dehydrogenase family.</text>
</comment>
<evidence type="ECO:0000256" key="1">
    <source>
        <dbReference type="ARBA" id="ARBA00023002"/>
    </source>
</evidence>
<gene>
    <name evidence="5" type="ORF">Asru_0076_01</name>
</gene>
<dbReference type="InterPro" id="IPR036291">
    <property type="entry name" value="NAD(P)-bd_dom_sf"/>
</dbReference>
<dbReference type="PROSITE" id="PS00671">
    <property type="entry name" value="D_2_HYDROXYACID_DH_3"/>
    <property type="match status" value="1"/>
</dbReference>
<dbReference type="InterPro" id="IPR006140">
    <property type="entry name" value="D-isomer_DH_NAD-bd"/>
</dbReference>
<dbReference type="InterPro" id="IPR006139">
    <property type="entry name" value="D-isomer_2_OHA_DH_cat_dom"/>
</dbReference>
<dbReference type="OrthoDB" id="9793626at2"/>
<dbReference type="EMBL" id="BANB01000076">
    <property type="protein sequence ID" value="GAN76209.1"/>
    <property type="molecule type" value="Genomic_DNA"/>
</dbReference>
<dbReference type="GO" id="GO:0140297">
    <property type="term" value="F:DNA-binding transcription factor binding"/>
    <property type="evidence" value="ECO:0007669"/>
    <property type="project" value="TreeGrafter"/>
</dbReference>
<dbReference type="GO" id="GO:0006357">
    <property type="term" value="P:regulation of transcription by RNA polymerase II"/>
    <property type="evidence" value="ECO:0007669"/>
    <property type="project" value="TreeGrafter"/>
</dbReference>
<evidence type="ECO:0000259" key="4">
    <source>
        <dbReference type="Pfam" id="PF02826"/>
    </source>
</evidence>
<dbReference type="GO" id="GO:0051287">
    <property type="term" value="F:NAD binding"/>
    <property type="evidence" value="ECO:0007669"/>
    <property type="project" value="InterPro"/>
</dbReference>
<feature type="domain" description="D-isomer specific 2-hydroxyacid dehydrogenase catalytic" evidence="3">
    <location>
        <begin position="42"/>
        <end position="331"/>
    </location>
</feature>
<dbReference type="CDD" id="cd05299">
    <property type="entry name" value="CtBP_dh"/>
    <property type="match status" value="1"/>
</dbReference>
<dbReference type="GO" id="GO:0001221">
    <property type="term" value="F:transcription coregulator binding"/>
    <property type="evidence" value="ECO:0007669"/>
    <property type="project" value="TreeGrafter"/>
</dbReference>
<evidence type="ECO:0000256" key="2">
    <source>
        <dbReference type="RuleBase" id="RU003719"/>
    </source>
</evidence>
<feature type="domain" description="D-isomer specific 2-hydroxyacid dehydrogenase NAD-binding" evidence="4">
    <location>
        <begin position="109"/>
        <end position="300"/>
    </location>
</feature>
<dbReference type="SUPFAM" id="SSF51735">
    <property type="entry name" value="NAD(P)-binding Rossmann-fold domains"/>
    <property type="match status" value="1"/>
</dbReference>
<dbReference type="InterPro" id="IPR051638">
    <property type="entry name" value="CTBP_dehydrogenase"/>
</dbReference>
<proteinExistence type="inferred from homology"/>
<name>A0A0D6P5R3_9PROT</name>
<dbReference type="Pfam" id="PF00389">
    <property type="entry name" value="2-Hacid_dh"/>
    <property type="match status" value="1"/>
</dbReference>
<protein>
    <submittedName>
        <fullName evidence="5">Dehydrogenase/phosphoglycerate dehydrogenase</fullName>
    </submittedName>
</protein>
<dbReference type="Pfam" id="PF02826">
    <property type="entry name" value="2-Hacid_dh_C"/>
    <property type="match status" value="1"/>
</dbReference>
<dbReference type="GO" id="GO:0016616">
    <property type="term" value="F:oxidoreductase activity, acting on the CH-OH group of donors, NAD or NADP as acceptor"/>
    <property type="evidence" value="ECO:0007669"/>
    <property type="project" value="InterPro"/>
</dbReference>
<dbReference type="Proteomes" id="UP000032680">
    <property type="component" value="Unassembled WGS sequence"/>
</dbReference>
<accession>A0A0D6P5R3</accession>
<keyword evidence="1 2" id="KW-0560">Oxidoreductase</keyword>
<dbReference type="PANTHER" id="PTHR46029:SF7">
    <property type="entry name" value="C-TERMINAL-BINDING PROTEIN"/>
    <property type="match status" value="1"/>
</dbReference>
<evidence type="ECO:0000313" key="6">
    <source>
        <dbReference type="Proteomes" id="UP000032680"/>
    </source>
</evidence>
<dbReference type="Gene3D" id="3.40.50.720">
    <property type="entry name" value="NAD(P)-binding Rossmann-like Domain"/>
    <property type="match status" value="2"/>
</dbReference>
<comment type="caution">
    <text evidence="5">The sequence shown here is derived from an EMBL/GenBank/DDBJ whole genome shotgun (WGS) entry which is preliminary data.</text>
</comment>
<evidence type="ECO:0000313" key="5">
    <source>
        <dbReference type="EMBL" id="GAN76209.1"/>
    </source>
</evidence>
<dbReference type="AlphaFoldDB" id="A0A0D6P5R3"/>
<organism evidence="5 6">
    <name type="scientific">Acidisphaera rubrifaciens HS-AP3</name>
    <dbReference type="NCBI Taxonomy" id="1231350"/>
    <lineage>
        <taxon>Bacteria</taxon>
        <taxon>Pseudomonadati</taxon>
        <taxon>Pseudomonadota</taxon>
        <taxon>Alphaproteobacteria</taxon>
        <taxon>Acetobacterales</taxon>
        <taxon>Acetobacteraceae</taxon>
        <taxon>Acidisphaera</taxon>
    </lineage>
</organism>
<evidence type="ECO:0000259" key="3">
    <source>
        <dbReference type="Pfam" id="PF00389"/>
    </source>
</evidence>